<accession>A0AA39PDF2</accession>
<keyword evidence="3" id="KW-1185">Reference proteome</keyword>
<dbReference type="Proteomes" id="UP001175227">
    <property type="component" value="Unassembled WGS sequence"/>
</dbReference>
<evidence type="ECO:0000313" key="3">
    <source>
        <dbReference type="Proteomes" id="UP001175227"/>
    </source>
</evidence>
<proteinExistence type="inferred from homology"/>
<dbReference type="PANTHER" id="PTHR11560">
    <property type="entry name" value="39S RIBOSOMAL PROTEIN L10, MITOCHONDRIAL"/>
    <property type="match status" value="1"/>
</dbReference>
<comment type="caution">
    <text evidence="2">The sequence shown here is derived from an EMBL/GenBank/DDBJ whole genome shotgun (WGS) entry which is preliminary data.</text>
</comment>
<dbReference type="InterPro" id="IPR043141">
    <property type="entry name" value="Ribosomal_uL10-like_sf"/>
</dbReference>
<evidence type="ECO:0000256" key="1">
    <source>
        <dbReference type="ARBA" id="ARBA00008889"/>
    </source>
</evidence>
<protein>
    <recommendedName>
        <fullName evidence="4">50S ribosomal protein L10</fullName>
    </recommendedName>
</protein>
<dbReference type="EMBL" id="JAUEPR010000008">
    <property type="protein sequence ID" value="KAK0481534.1"/>
    <property type="molecule type" value="Genomic_DNA"/>
</dbReference>
<dbReference type="InterPro" id="IPR047865">
    <property type="entry name" value="Ribosomal_uL10_bac_type"/>
</dbReference>
<reference evidence="2" key="1">
    <citation type="submission" date="2023-06" db="EMBL/GenBank/DDBJ databases">
        <authorList>
            <consortium name="Lawrence Berkeley National Laboratory"/>
            <person name="Ahrendt S."/>
            <person name="Sahu N."/>
            <person name="Indic B."/>
            <person name="Wong-Bajracharya J."/>
            <person name="Merenyi Z."/>
            <person name="Ke H.-M."/>
            <person name="Monk M."/>
            <person name="Kocsube S."/>
            <person name="Drula E."/>
            <person name="Lipzen A."/>
            <person name="Balint B."/>
            <person name="Henrissat B."/>
            <person name="Andreopoulos B."/>
            <person name="Martin F.M."/>
            <person name="Harder C.B."/>
            <person name="Rigling D."/>
            <person name="Ford K.L."/>
            <person name="Foster G.D."/>
            <person name="Pangilinan J."/>
            <person name="Papanicolaou A."/>
            <person name="Barry K."/>
            <person name="LaButti K."/>
            <person name="Viragh M."/>
            <person name="Koriabine M."/>
            <person name="Yan M."/>
            <person name="Riley R."/>
            <person name="Champramary S."/>
            <person name="Plett K.L."/>
            <person name="Tsai I.J."/>
            <person name="Slot J."/>
            <person name="Sipos G."/>
            <person name="Plett J."/>
            <person name="Nagy L.G."/>
            <person name="Grigoriev I.V."/>
        </authorList>
    </citation>
    <scope>NUCLEOTIDE SEQUENCE</scope>
    <source>
        <strain evidence="2">ICMP 16352</strain>
    </source>
</reference>
<dbReference type="SUPFAM" id="SSF160369">
    <property type="entry name" value="Ribosomal protein L10-like"/>
    <property type="match status" value="1"/>
</dbReference>
<organism evidence="2 3">
    <name type="scientific">Armillaria novae-zelandiae</name>
    <dbReference type="NCBI Taxonomy" id="153914"/>
    <lineage>
        <taxon>Eukaryota</taxon>
        <taxon>Fungi</taxon>
        <taxon>Dikarya</taxon>
        <taxon>Basidiomycota</taxon>
        <taxon>Agaricomycotina</taxon>
        <taxon>Agaricomycetes</taxon>
        <taxon>Agaricomycetidae</taxon>
        <taxon>Agaricales</taxon>
        <taxon>Marasmiineae</taxon>
        <taxon>Physalacriaceae</taxon>
        <taxon>Armillaria</taxon>
    </lineage>
</organism>
<name>A0AA39PDF2_9AGAR</name>
<dbReference type="AlphaFoldDB" id="A0AA39PDF2"/>
<evidence type="ECO:0000313" key="2">
    <source>
        <dbReference type="EMBL" id="KAK0481534.1"/>
    </source>
</evidence>
<evidence type="ECO:0008006" key="4">
    <source>
        <dbReference type="Google" id="ProtNLM"/>
    </source>
</evidence>
<sequence>MFSLGHVRRRIPCLSRGYAMSLQPGRPLPGQTGPRVFSGRKGFQYNNYMQILKTTHTSPLIFLSREDFSAERLKKLRIDLLVASSRVPPPKDSPPIPTPTLTVIHSGVFGAALRDFPGINIAEAEKMIEGITGEYALLSIPMFHPPYLSAILRALDRSVPPRPKKTEEEIAKQLAAKNADPATPGRRMKRQRAVLVPELKVLGALIEGKILLPPAVKDVANLPTLDTLRSQIVGLLSTPATQLAAVLGEASGGRLARTLEGYKQVLEKAGSSNDDASS</sequence>
<gene>
    <name evidence="2" type="ORF">IW261DRAFT_1082046</name>
</gene>
<comment type="similarity">
    <text evidence="1">Belongs to the universal ribosomal protein uL10 family.</text>
</comment>